<keyword evidence="2" id="KW-0436">Ligase</keyword>
<dbReference type="SUPFAM" id="SSF55681">
    <property type="entry name" value="Class II aaRS and biotin synthetases"/>
    <property type="match status" value="1"/>
</dbReference>
<reference evidence="2" key="1">
    <citation type="submission" date="2013-08" db="EMBL/GenBank/DDBJ databases">
        <authorList>
            <person name="Mendez C."/>
            <person name="Richter M."/>
            <person name="Ferrer M."/>
            <person name="Sanchez J."/>
        </authorList>
    </citation>
    <scope>NUCLEOTIDE SEQUENCE</scope>
</reference>
<dbReference type="Gene3D" id="3.30.930.10">
    <property type="entry name" value="Bira Bifunctional Protein, Domain 2"/>
    <property type="match status" value="1"/>
</dbReference>
<feature type="domain" description="Aminoacyl-transfer RNA synthetases class-II family profile" evidence="1">
    <location>
        <begin position="30"/>
        <end position="279"/>
    </location>
</feature>
<dbReference type="GO" id="GO:0004821">
    <property type="term" value="F:histidine-tRNA ligase activity"/>
    <property type="evidence" value="ECO:0007669"/>
    <property type="project" value="UniProtKB-EC"/>
</dbReference>
<dbReference type="EC" id="6.1.1.21" evidence="2"/>
<dbReference type="InterPro" id="IPR006195">
    <property type="entry name" value="aa-tRNA-synth_II"/>
</dbReference>
<dbReference type="GO" id="GO:0005737">
    <property type="term" value="C:cytoplasm"/>
    <property type="evidence" value="ECO:0007669"/>
    <property type="project" value="InterPro"/>
</dbReference>
<dbReference type="PIRSF" id="PIRSF001549">
    <property type="entry name" value="His-tRNA_synth"/>
    <property type="match status" value="1"/>
</dbReference>
<evidence type="ECO:0000313" key="2">
    <source>
        <dbReference type="EMBL" id="EQD54641.1"/>
    </source>
</evidence>
<reference evidence="2" key="2">
    <citation type="journal article" date="2014" name="ISME J.">
        <title>Microbial stratification in low pH oxic and suboxic macroscopic growths along an acid mine drainage.</title>
        <authorList>
            <person name="Mendez-Garcia C."/>
            <person name="Mesa V."/>
            <person name="Sprenger R.R."/>
            <person name="Richter M."/>
            <person name="Diez M.S."/>
            <person name="Solano J."/>
            <person name="Bargiela R."/>
            <person name="Golyshina O.V."/>
            <person name="Manteca A."/>
            <person name="Ramos J.L."/>
            <person name="Gallego J.R."/>
            <person name="Llorente I."/>
            <person name="Martins Dos Santos V.A."/>
            <person name="Jensen O.N."/>
            <person name="Pelaez A.I."/>
            <person name="Sanchez J."/>
            <person name="Ferrer M."/>
        </authorList>
    </citation>
    <scope>NUCLEOTIDE SEQUENCE</scope>
</reference>
<evidence type="ECO:0000259" key="1">
    <source>
        <dbReference type="PROSITE" id="PS50862"/>
    </source>
</evidence>
<sequence>AGPVVPRLPFAALRGFRDYPPPDAGARSDLRRRMRAAARRAGFLELEVPCVESLELYATKSGEGIAQEAWSFRDKGDRPVALVPETTPSLARIFVERAKSEPLPVKWFTISKIWRYEEPQAGRTREFLQVNLDLIGVPGVEAEAELLATAALCLDEVGAAGLYAFRINDRATAEGLGRLYGAENPARFFRAVDRYRKLAGSAFEAELVGAGLSADAAVQVMDLFRTAGAGIPGPQVEPFFAEMERRGLDADGRAGLDRLRRLFGLLDRAGLSDRVAFDPTVVRGLAYYTSTVFEAYARHGEARALFGGGRYDHLVELFGG</sequence>
<dbReference type="EMBL" id="AUZY01006359">
    <property type="protein sequence ID" value="EQD54641.1"/>
    <property type="molecule type" value="Genomic_DNA"/>
</dbReference>
<dbReference type="InterPro" id="IPR004516">
    <property type="entry name" value="HisRS/HisZ"/>
</dbReference>
<gene>
    <name evidence="2" type="ORF">B1B_09590</name>
</gene>
<feature type="non-terminal residue" evidence="2">
    <location>
        <position position="320"/>
    </location>
</feature>
<dbReference type="Pfam" id="PF13393">
    <property type="entry name" value="tRNA-synt_His"/>
    <property type="match status" value="1"/>
</dbReference>
<dbReference type="AlphaFoldDB" id="T1A278"/>
<dbReference type="CDD" id="cd00773">
    <property type="entry name" value="HisRS-like_core"/>
    <property type="match status" value="1"/>
</dbReference>
<dbReference type="GO" id="GO:0006427">
    <property type="term" value="P:histidyl-tRNA aminoacylation"/>
    <property type="evidence" value="ECO:0007669"/>
    <property type="project" value="TreeGrafter"/>
</dbReference>
<accession>T1A278</accession>
<dbReference type="PANTHER" id="PTHR43707:SF1">
    <property type="entry name" value="HISTIDINE--TRNA LIGASE, MITOCHONDRIAL-RELATED"/>
    <property type="match status" value="1"/>
</dbReference>
<dbReference type="InterPro" id="IPR041715">
    <property type="entry name" value="HisRS-like_core"/>
</dbReference>
<feature type="non-terminal residue" evidence="2">
    <location>
        <position position="1"/>
    </location>
</feature>
<protein>
    <submittedName>
        <fullName evidence="2">Histidyl-tRNA synthetase</fullName>
        <ecNumber evidence="2">6.1.1.21</ecNumber>
    </submittedName>
</protein>
<organism evidence="2">
    <name type="scientific">mine drainage metagenome</name>
    <dbReference type="NCBI Taxonomy" id="410659"/>
    <lineage>
        <taxon>unclassified sequences</taxon>
        <taxon>metagenomes</taxon>
        <taxon>ecological metagenomes</taxon>
    </lineage>
</organism>
<keyword evidence="2" id="KW-0030">Aminoacyl-tRNA synthetase</keyword>
<dbReference type="PROSITE" id="PS50862">
    <property type="entry name" value="AA_TRNA_LIGASE_II"/>
    <property type="match status" value="1"/>
</dbReference>
<dbReference type="InterPro" id="IPR045864">
    <property type="entry name" value="aa-tRNA-synth_II/BPL/LPL"/>
</dbReference>
<name>T1A278_9ZZZZ</name>
<comment type="caution">
    <text evidence="2">The sequence shown here is derived from an EMBL/GenBank/DDBJ whole genome shotgun (WGS) entry which is preliminary data.</text>
</comment>
<proteinExistence type="predicted"/>
<dbReference type="PANTHER" id="PTHR43707">
    <property type="entry name" value="HISTIDYL-TRNA SYNTHETASE"/>
    <property type="match status" value="1"/>
</dbReference>